<evidence type="ECO:0000313" key="1">
    <source>
        <dbReference type="EMBL" id="BBL45582.1"/>
    </source>
</evidence>
<accession>A0A915WSU9</accession>
<gene>
    <name evidence="1" type="ORF">MJ1_0420</name>
</gene>
<dbReference type="NCBIfam" id="TIGR02537">
    <property type="entry name" value="arch_flag_Nterm"/>
    <property type="match status" value="1"/>
</dbReference>
<dbReference type="Proteomes" id="UP001055553">
    <property type="component" value="Chromosome"/>
</dbReference>
<name>A0A915WSU9_9ARCH</name>
<evidence type="ECO:0000313" key="2">
    <source>
        <dbReference type="Proteomes" id="UP001055553"/>
    </source>
</evidence>
<dbReference type="GeneID" id="74568366"/>
<sequence length="161" mass="16552">MKIKAVSPLIATIILIALTVALGAVIVGWAKGYVRGQISNLGAQSEILVAQEGGGAINITAENIGSNAILANDIEVEVQTATGNIYKCPVVQNSAAGSALTCYVSNIVNPSNTSISYLGSSISSNTIFVIYVNSSLSGDLAGGQVSLLYYGNEMSSSYTLQ</sequence>
<dbReference type="InterPro" id="IPR013373">
    <property type="entry name" value="Flagellin/pilin_N_arc"/>
</dbReference>
<organism evidence="1 2">
    <name type="scientific">Nanobdella aerobiophila</name>
    <dbReference type="NCBI Taxonomy" id="2586965"/>
    <lineage>
        <taxon>Archaea</taxon>
        <taxon>Nanobdellota</taxon>
        <taxon>Nanobdellia</taxon>
        <taxon>Nanobdellales</taxon>
        <taxon>Nanobdellaceae</taxon>
        <taxon>Nanobdella</taxon>
    </lineage>
</organism>
<proteinExistence type="predicted"/>
<reference evidence="2" key="1">
    <citation type="journal article" date="2022" name="Int. J. Syst. Evol. Microbiol.">
        <title>Nanobdella aerobiophila gen. nov., sp. nov., a thermoacidophilic, obligate ectosymbiotic archaeon, and proposal of Nanobdellaceae fam. nov., Nanobdellales ord. nov. and Nanobdellia class. nov.</title>
        <authorList>
            <person name="Kato S."/>
            <person name="Ogasawara A."/>
            <person name="Itoh T."/>
            <person name="Sakai H.D."/>
            <person name="Shimizu M."/>
            <person name="Yuki M."/>
            <person name="Kaneko M."/>
            <person name="Takashina T."/>
            <person name="Ohkuma M."/>
        </authorList>
    </citation>
    <scope>NUCLEOTIDE SEQUENCE [LARGE SCALE GENOMIC DNA]</scope>
    <source>
        <strain evidence="2">MJ1</strain>
    </source>
</reference>
<dbReference type="AlphaFoldDB" id="A0A915WSU9"/>
<dbReference type="RefSeq" id="WP_258392899.1">
    <property type="nucleotide sequence ID" value="NZ_AP019769.1"/>
</dbReference>
<dbReference type="KEGG" id="naer:MJ1_0420"/>
<dbReference type="EMBL" id="AP019769">
    <property type="protein sequence ID" value="BBL45582.1"/>
    <property type="molecule type" value="Genomic_DNA"/>
</dbReference>
<keyword evidence="2" id="KW-1185">Reference proteome</keyword>
<protein>
    <submittedName>
        <fullName evidence="1">Uncharacterized protein</fullName>
    </submittedName>
</protein>